<dbReference type="GO" id="GO:0046475">
    <property type="term" value="P:glycerophospholipid catabolic process"/>
    <property type="evidence" value="ECO:0007669"/>
    <property type="project" value="TreeGrafter"/>
</dbReference>
<evidence type="ECO:0000256" key="4">
    <source>
        <dbReference type="ARBA" id="ARBA00047512"/>
    </source>
</evidence>
<evidence type="ECO:0000313" key="7">
    <source>
        <dbReference type="EMBL" id="GIL47848.1"/>
    </source>
</evidence>
<evidence type="ECO:0000256" key="5">
    <source>
        <dbReference type="SAM" id="MobiDB-lite"/>
    </source>
</evidence>
<dbReference type="PANTHER" id="PTHR22958">
    <property type="entry name" value="GLYCEROPHOSPHORYL DIESTER PHOSPHODIESTERASE"/>
    <property type="match status" value="1"/>
</dbReference>
<proteinExistence type="predicted"/>
<evidence type="ECO:0000256" key="1">
    <source>
        <dbReference type="ARBA" id="ARBA00012247"/>
    </source>
</evidence>
<dbReference type="InterPro" id="IPR051578">
    <property type="entry name" value="GDPD"/>
</dbReference>
<evidence type="ECO:0000313" key="8">
    <source>
        <dbReference type="Proteomes" id="UP000747399"/>
    </source>
</evidence>
<dbReference type="Proteomes" id="UP000747399">
    <property type="component" value="Unassembled WGS sequence"/>
</dbReference>
<organism evidence="7 8">
    <name type="scientific">Volvox africanus</name>
    <dbReference type="NCBI Taxonomy" id="51714"/>
    <lineage>
        <taxon>Eukaryota</taxon>
        <taxon>Viridiplantae</taxon>
        <taxon>Chlorophyta</taxon>
        <taxon>core chlorophytes</taxon>
        <taxon>Chlorophyceae</taxon>
        <taxon>CS clade</taxon>
        <taxon>Chlamydomonadales</taxon>
        <taxon>Volvocaceae</taxon>
        <taxon>Volvox</taxon>
    </lineage>
</organism>
<feature type="region of interest" description="Disordered" evidence="5">
    <location>
        <begin position="288"/>
        <end position="322"/>
    </location>
</feature>
<dbReference type="PROSITE" id="PS51704">
    <property type="entry name" value="GP_PDE"/>
    <property type="match status" value="1"/>
</dbReference>
<keyword evidence="3" id="KW-0378">Hydrolase</keyword>
<dbReference type="AlphaFoldDB" id="A0A8J4AUD8"/>
<sequence length="461" mass="48939">MRAQRFRVHQGPSFWQSVSHIVRTAAGCTKVNLAFSTVLTGSLRETPFPCKSAGIMGKNGPMLLGGHRGMGENLVTRSPGGKADVYPAYRENTIHSFQQAAKCGVGFVEFDVQVTRDNVPIIWHDDDVVIGSADHPRRPQVKDLTLAELKALCGRGSEGSGSGAEAAADASASDPSTSDLTAGHTPSGRDDKGDAAAIKVADGTQEPRGLLRLFRDRATQQRATSYEPWKCDQDDAIPTLEAVFAALPPEVGFDIEIKMTTGDDIVHTPSDEVERMLGAILPVVNRCSSSSSSPTAPASSPPSPLPTAHLTDSGCAAGDAGTPQRRRRIMFSSFDPDVCVELRRRQTEHPVYYLSGCGLYTHADARRTSIPAALSFATEAGMRGIVVPASVLLKNMDMVESANRNHLELMTYGLENNDLDCLKTQADAGVVAAIVDEVEGVTAALNTGNGNNALADPKASG</sequence>
<dbReference type="InterPro" id="IPR030395">
    <property type="entry name" value="GP_PDE_dom"/>
</dbReference>
<reference evidence="7" key="1">
    <citation type="journal article" date="2021" name="Proc. Natl. Acad. Sci. U.S.A.">
        <title>Three genomes in the algal genus Volvox reveal the fate of a haploid sex-determining region after a transition to homothallism.</title>
        <authorList>
            <person name="Yamamoto K."/>
            <person name="Hamaji T."/>
            <person name="Kawai-Toyooka H."/>
            <person name="Matsuzaki R."/>
            <person name="Takahashi F."/>
            <person name="Nishimura Y."/>
            <person name="Kawachi M."/>
            <person name="Noguchi H."/>
            <person name="Minakuchi Y."/>
            <person name="Umen J.G."/>
            <person name="Toyoda A."/>
            <person name="Nozaki H."/>
        </authorList>
    </citation>
    <scope>NUCLEOTIDE SEQUENCE</scope>
    <source>
        <strain evidence="7">NIES-3780</strain>
    </source>
</reference>
<dbReference type="GO" id="GO:0008889">
    <property type="term" value="F:glycerophosphodiester phosphodiesterase activity"/>
    <property type="evidence" value="ECO:0007669"/>
    <property type="project" value="UniProtKB-EC"/>
</dbReference>
<name>A0A8J4AUD8_9CHLO</name>
<evidence type="ECO:0000256" key="3">
    <source>
        <dbReference type="ARBA" id="ARBA00022801"/>
    </source>
</evidence>
<dbReference type="Pfam" id="PF03009">
    <property type="entry name" value="GDPD"/>
    <property type="match status" value="2"/>
</dbReference>
<feature type="compositionally biased region" description="Low complexity" evidence="5">
    <location>
        <begin position="163"/>
        <end position="174"/>
    </location>
</feature>
<dbReference type="EC" id="3.1.4.46" evidence="1"/>
<dbReference type="SUPFAM" id="SSF51695">
    <property type="entry name" value="PLC-like phosphodiesterases"/>
    <property type="match status" value="1"/>
</dbReference>
<dbReference type="EMBL" id="BNCO01000005">
    <property type="protein sequence ID" value="GIL47848.1"/>
    <property type="molecule type" value="Genomic_DNA"/>
</dbReference>
<dbReference type="PANTHER" id="PTHR22958:SF1">
    <property type="entry name" value="GLYCEROPHOSPHOCHOLINE PHOSPHODIESTERASE GPCPD1"/>
    <property type="match status" value="1"/>
</dbReference>
<dbReference type="Gene3D" id="3.20.20.190">
    <property type="entry name" value="Phosphatidylinositol (PI) phosphodiesterase"/>
    <property type="match status" value="1"/>
</dbReference>
<comment type="caution">
    <text evidence="7">The sequence shown here is derived from an EMBL/GenBank/DDBJ whole genome shotgun (WGS) entry which is preliminary data.</text>
</comment>
<keyword evidence="2" id="KW-0319">Glycerol metabolism</keyword>
<dbReference type="GO" id="GO:0006071">
    <property type="term" value="P:glycerol metabolic process"/>
    <property type="evidence" value="ECO:0007669"/>
    <property type="project" value="UniProtKB-KW"/>
</dbReference>
<protein>
    <recommendedName>
        <fullName evidence="1">glycerophosphodiester phosphodiesterase</fullName>
        <ecNumber evidence="1">3.1.4.46</ecNumber>
    </recommendedName>
</protein>
<keyword evidence="8" id="KW-1185">Reference proteome</keyword>
<feature type="region of interest" description="Disordered" evidence="5">
    <location>
        <begin position="157"/>
        <end position="193"/>
    </location>
</feature>
<feature type="compositionally biased region" description="Low complexity" evidence="5">
    <location>
        <begin position="288"/>
        <end position="298"/>
    </location>
</feature>
<evidence type="ECO:0000259" key="6">
    <source>
        <dbReference type="PROSITE" id="PS51704"/>
    </source>
</evidence>
<feature type="domain" description="GP-PDE" evidence="6">
    <location>
        <begin position="74"/>
        <end position="445"/>
    </location>
</feature>
<comment type="catalytic activity">
    <reaction evidence="4">
        <text>a sn-glycero-3-phosphodiester + H2O = an alcohol + sn-glycerol 3-phosphate + H(+)</text>
        <dbReference type="Rhea" id="RHEA:12969"/>
        <dbReference type="ChEBI" id="CHEBI:15377"/>
        <dbReference type="ChEBI" id="CHEBI:15378"/>
        <dbReference type="ChEBI" id="CHEBI:30879"/>
        <dbReference type="ChEBI" id="CHEBI:57597"/>
        <dbReference type="ChEBI" id="CHEBI:83408"/>
        <dbReference type="EC" id="3.1.4.46"/>
    </reaction>
</comment>
<dbReference type="InterPro" id="IPR017946">
    <property type="entry name" value="PLC-like_Pdiesterase_TIM-brl"/>
</dbReference>
<evidence type="ECO:0000256" key="2">
    <source>
        <dbReference type="ARBA" id="ARBA00022798"/>
    </source>
</evidence>
<accession>A0A8J4AUD8</accession>
<gene>
    <name evidence="7" type="ORF">Vafri_4498</name>
</gene>